<dbReference type="Proteomes" id="UP001059596">
    <property type="component" value="Chromosome 3R"/>
</dbReference>
<dbReference type="AlphaFoldDB" id="A0A9Q0BWX1"/>
<dbReference type="EMBL" id="JAMKOV010000001">
    <property type="protein sequence ID" value="KAI8046684.1"/>
    <property type="molecule type" value="Genomic_DNA"/>
</dbReference>
<reference evidence="1" key="1">
    <citation type="journal article" date="2023" name="Genome Biol. Evol.">
        <title>Long-read-based Genome Assembly of Drosophila gunungcola Reveals Fewer Chemosensory Genes in Flower-breeding Species.</title>
        <authorList>
            <person name="Negi A."/>
            <person name="Liao B.Y."/>
            <person name="Yeh S.D."/>
        </authorList>
    </citation>
    <scope>NUCLEOTIDE SEQUENCE</scope>
    <source>
        <strain evidence="1">Sukarami</strain>
    </source>
</reference>
<name>A0A9Q0BWX1_9MUSC</name>
<protein>
    <submittedName>
        <fullName evidence="1">Uncharacterized protein</fullName>
    </submittedName>
</protein>
<organism evidence="1 2">
    <name type="scientific">Drosophila gunungcola</name>
    <name type="common">fruit fly</name>
    <dbReference type="NCBI Taxonomy" id="103775"/>
    <lineage>
        <taxon>Eukaryota</taxon>
        <taxon>Metazoa</taxon>
        <taxon>Ecdysozoa</taxon>
        <taxon>Arthropoda</taxon>
        <taxon>Hexapoda</taxon>
        <taxon>Insecta</taxon>
        <taxon>Pterygota</taxon>
        <taxon>Neoptera</taxon>
        <taxon>Endopterygota</taxon>
        <taxon>Diptera</taxon>
        <taxon>Brachycera</taxon>
        <taxon>Muscomorpha</taxon>
        <taxon>Ephydroidea</taxon>
        <taxon>Drosophilidae</taxon>
        <taxon>Drosophila</taxon>
        <taxon>Sophophora</taxon>
    </lineage>
</organism>
<evidence type="ECO:0000313" key="1">
    <source>
        <dbReference type="EMBL" id="KAI8046684.1"/>
    </source>
</evidence>
<gene>
    <name evidence="1" type="ORF">M5D96_002897</name>
</gene>
<proteinExistence type="predicted"/>
<evidence type="ECO:0000313" key="2">
    <source>
        <dbReference type="Proteomes" id="UP001059596"/>
    </source>
</evidence>
<accession>A0A9Q0BWX1</accession>
<keyword evidence="2" id="KW-1185">Reference proteome</keyword>
<comment type="caution">
    <text evidence="1">The sequence shown here is derived from an EMBL/GenBank/DDBJ whole genome shotgun (WGS) entry which is preliminary data.</text>
</comment>
<sequence length="65" mass="7089">MAHAIGSAREFVGNSRIHIDIVIVMCCISATTMRRASWKSHSSLAEGLSWLNASATRLCSRASRI</sequence>